<evidence type="ECO:0000313" key="9">
    <source>
        <dbReference type="Proteomes" id="UP000467132"/>
    </source>
</evidence>
<dbReference type="Gene3D" id="3.30.300.20">
    <property type="match status" value="1"/>
</dbReference>
<comment type="caution">
    <text evidence="8">The sequence shown here is derived from an EMBL/GenBank/DDBJ whole genome shotgun (WGS) entry which is preliminary data.</text>
</comment>
<sequence>MKSIIISSKTVQDAIKEGVQKLNVDRDRVSIEILEEPNKGFLGFIGSKDAKVKITVKNDPKEQATNFLNTLLEKMEIKADIRMSLVGDILEIEVIGENSEDMGAIIGKRGNTLDSIQYIISLIVNKDREEYLKVLLDTENYRKKREETLIRLAKKMAGKAKRTRKKIRLESMNPYERRIIHFALQSDPYIKTFSEGKEPNRKVVIDIK</sequence>
<dbReference type="GO" id="GO:0003723">
    <property type="term" value="F:RNA binding"/>
    <property type="evidence" value="ECO:0007669"/>
    <property type="project" value="UniProtKB-UniRule"/>
</dbReference>
<evidence type="ECO:0000256" key="6">
    <source>
        <dbReference type="HAMAP-Rule" id="MF_00867"/>
    </source>
</evidence>
<keyword evidence="1 6" id="KW-0963">Cytoplasm</keyword>
<dbReference type="CDD" id="cd02644">
    <property type="entry name" value="R3H_jag"/>
    <property type="match status" value="1"/>
</dbReference>
<evidence type="ECO:0000256" key="5">
    <source>
        <dbReference type="ARBA" id="ARBA00023316"/>
    </source>
</evidence>
<reference evidence="8 9" key="1">
    <citation type="submission" date="2018-08" db="EMBL/GenBank/DDBJ databases">
        <title>Murine metabolic-syndrome-specific gut microbial biobank.</title>
        <authorList>
            <person name="Liu C."/>
        </authorList>
    </citation>
    <scope>NUCLEOTIDE SEQUENCE [LARGE SCALE GENOMIC DNA]</scope>
    <source>
        <strain evidence="8 9">583</strain>
    </source>
</reference>
<dbReference type="NCBIfam" id="NF041568">
    <property type="entry name" value="Jag_EloR"/>
    <property type="match status" value="1"/>
</dbReference>
<dbReference type="Gene3D" id="3.30.30.80">
    <property type="entry name" value="probable RNA-binding protein from clostridium symbiosum atcc 14940"/>
    <property type="match status" value="1"/>
</dbReference>
<dbReference type="AlphaFoldDB" id="A0A845R1H4"/>
<dbReference type="Pfam" id="PF14804">
    <property type="entry name" value="Jag_N"/>
    <property type="match status" value="1"/>
</dbReference>
<gene>
    <name evidence="6" type="primary">khpB</name>
    <name evidence="6" type="synonym">eloR</name>
    <name evidence="8" type="ORF">D3Z33_14745</name>
</gene>
<dbReference type="InterPro" id="IPR038247">
    <property type="entry name" value="Jag_N_dom_sf"/>
</dbReference>
<dbReference type="PANTHER" id="PTHR35800">
    <property type="entry name" value="PROTEIN JAG"/>
    <property type="match status" value="1"/>
</dbReference>
<proteinExistence type="inferred from homology"/>
<comment type="domain">
    <text evidence="6">Has an N-terminal Jag-N domain and 2 RNA-binding domains (KH and R3H).</text>
</comment>
<dbReference type="GO" id="GO:0009252">
    <property type="term" value="P:peptidoglycan biosynthetic process"/>
    <property type="evidence" value="ECO:0007669"/>
    <property type="project" value="UniProtKB-UniRule"/>
</dbReference>
<keyword evidence="4 6" id="KW-0143">Chaperone</keyword>
<dbReference type="HAMAP" id="MF_00867">
    <property type="entry name" value="KhpB"/>
    <property type="match status" value="1"/>
</dbReference>
<dbReference type="InterPro" id="IPR032782">
    <property type="entry name" value="KhpB_N"/>
</dbReference>
<dbReference type="PROSITE" id="PS51061">
    <property type="entry name" value="R3H"/>
    <property type="match status" value="1"/>
</dbReference>
<evidence type="ECO:0000256" key="4">
    <source>
        <dbReference type="ARBA" id="ARBA00023186"/>
    </source>
</evidence>
<keyword evidence="9" id="KW-1185">Reference proteome</keyword>
<feature type="domain" description="R3H" evidence="7">
    <location>
        <begin position="143"/>
        <end position="208"/>
    </location>
</feature>
<keyword evidence="3 6" id="KW-0133">Cell shape</keyword>
<dbReference type="InterPro" id="IPR039247">
    <property type="entry name" value="KhpB"/>
</dbReference>
<accession>A0A845R1H4</accession>
<dbReference type="SMART" id="SM00393">
    <property type="entry name" value="R3H"/>
    <property type="match status" value="1"/>
</dbReference>
<comment type="similarity">
    <text evidence="6">Belongs to the KhpB RNA-binding protein family.</text>
</comment>
<dbReference type="InterPro" id="IPR038008">
    <property type="entry name" value="Jag_KH"/>
</dbReference>
<dbReference type="InterPro" id="IPR001374">
    <property type="entry name" value="R3H_dom"/>
</dbReference>
<keyword evidence="2 6" id="KW-0694">RNA-binding</keyword>
<evidence type="ECO:0000256" key="2">
    <source>
        <dbReference type="ARBA" id="ARBA00022884"/>
    </source>
</evidence>
<evidence type="ECO:0000256" key="3">
    <source>
        <dbReference type="ARBA" id="ARBA00022960"/>
    </source>
</evidence>
<dbReference type="Pfam" id="PF13083">
    <property type="entry name" value="KH_KhpA-B"/>
    <property type="match status" value="1"/>
</dbReference>
<organism evidence="8 9">
    <name type="scientific">Senegalia massiliensis</name>
    <dbReference type="NCBI Taxonomy" id="1720316"/>
    <lineage>
        <taxon>Bacteria</taxon>
        <taxon>Bacillati</taxon>
        <taxon>Bacillota</taxon>
        <taxon>Clostridia</taxon>
        <taxon>Eubacteriales</taxon>
        <taxon>Clostridiaceae</taxon>
        <taxon>Senegalia</taxon>
    </lineage>
</organism>
<dbReference type="GO" id="GO:0005737">
    <property type="term" value="C:cytoplasm"/>
    <property type="evidence" value="ECO:0007669"/>
    <property type="project" value="UniProtKB-SubCell"/>
</dbReference>
<dbReference type="EMBL" id="QXXA01000020">
    <property type="protein sequence ID" value="NBI08114.1"/>
    <property type="molecule type" value="Genomic_DNA"/>
</dbReference>
<dbReference type="PANTHER" id="PTHR35800:SF1">
    <property type="entry name" value="RNA-BINDING PROTEIN KHPB"/>
    <property type="match status" value="1"/>
</dbReference>
<dbReference type="InterPro" id="IPR015946">
    <property type="entry name" value="KH_dom-like_a/b"/>
</dbReference>
<dbReference type="SUPFAM" id="SSF82708">
    <property type="entry name" value="R3H domain"/>
    <property type="match status" value="1"/>
</dbReference>
<dbReference type="OrthoDB" id="9794483at2"/>
<dbReference type="SMART" id="SM01245">
    <property type="entry name" value="Jag_N"/>
    <property type="match status" value="1"/>
</dbReference>
<evidence type="ECO:0000313" key="8">
    <source>
        <dbReference type="EMBL" id="NBI08114.1"/>
    </source>
</evidence>
<comment type="subunit">
    <text evidence="6">Forms a complex with KhpA.</text>
</comment>
<dbReference type="InterPro" id="IPR036867">
    <property type="entry name" value="R3H_dom_sf"/>
</dbReference>
<protein>
    <recommendedName>
        <fullName evidence="6">RNA-binding protein KhpB</fullName>
    </recommendedName>
    <alternativeName>
        <fullName evidence="6">RNA-binding protein EloR</fullName>
    </alternativeName>
</protein>
<dbReference type="InterPro" id="IPR034079">
    <property type="entry name" value="R3H_KhpB"/>
</dbReference>
<dbReference type="Gene3D" id="3.30.1370.50">
    <property type="entry name" value="R3H-like domain"/>
    <property type="match status" value="1"/>
</dbReference>
<dbReference type="CDD" id="cd02414">
    <property type="entry name" value="KH-II_Jag"/>
    <property type="match status" value="1"/>
</dbReference>
<name>A0A845R1H4_9CLOT</name>
<dbReference type="GO" id="GO:0071555">
    <property type="term" value="P:cell wall organization"/>
    <property type="evidence" value="ECO:0007669"/>
    <property type="project" value="UniProtKB-KW"/>
</dbReference>
<dbReference type="Pfam" id="PF01424">
    <property type="entry name" value="R3H"/>
    <property type="match status" value="1"/>
</dbReference>
<comment type="subcellular location">
    <subcellularLocation>
        <location evidence="6">Cytoplasm</location>
    </subcellularLocation>
</comment>
<comment type="function">
    <text evidence="6">A probable RNA chaperone. Forms a complex with KhpA which binds to cellular RNA and controls its expression. Plays a role in peptidoglycan (PG) homeostasis and cell length regulation.</text>
</comment>
<keyword evidence="5 6" id="KW-0961">Cell wall biogenesis/degradation</keyword>
<dbReference type="GO" id="GO:0008360">
    <property type="term" value="P:regulation of cell shape"/>
    <property type="evidence" value="ECO:0007669"/>
    <property type="project" value="UniProtKB-KW"/>
</dbReference>
<evidence type="ECO:0000256" key="1">
    <source>
        <dbReference type="ARBA" id="ARBA00022490"/>
    </source>
</evidence>
<dbReference type="Proteomes" id="UP000467132">
    <property type="component" value="Unassembled WGS sequence"/>
</dbReference>
<dbReference type="RefSeq" id="WP_160198580.1">
    <property type="nucleotide sequence ID" value="NZ_QXXA01000020.1"/>
</dbReference>
<evidence type="ECO:0000259" key="7">
    <source>
        <dbReference type="PROSITE" id="PS51061"/>
    </source>
</evidence>
<feature type="region of interest" description="Jag_N domain" evidence="6">
    <location>
        <begin position="5"/>
        <end position="55"/>
    </location>
</feature>